<name>A0A9D3MD73_ANGAN</name>
<protein>
    <submittedName>
        <fullName evidence="2">Uncharacterized protein</fullName>
    </submittedName>
</protein>
<feature type="compositionally biased region" description="Polar residues" evidence="1">
    <location>
        <begin position="246"/>
        <end position="261"/>
    </location>
</feature>
<feature type="region of interest" description="Disordered" evidence="1">
    <location>
        <begin position="234"/>
        <end position="261"/>
    </location>
</feature>
<dbReference type="Proteomes" id="UP001044222">
    <property type="component" value="Chromosome 6"/>
</dbReference>
<reference evidence="2" key="1">
    <citation type="submission" date="2021-01" db="EMBL/GenBank/DDBJ databases">
        <title>A chromosome-scale assembly of European eel, Anguilla anguilla.</title>
        <authorList>
            <person name="Henkel C."/>
            <person name="Jong-Raadsen S.A."/>
            <person name="Dufour S."/>
            <person name="Weltzien F.-A."/>
            <person name="Palstra A.P."/>
            <person name="Pelster B."/>
            <person name="Spaink H.P."/>
            <person name="Van Den Thillart G.E."/>
            <person name="Jansen H."/>
            <person name="Zahm M."/>
            <person name="Klopp C."/>
            <person name="Cedric C."/>
            <person name="Louis A."/>
            <person name="Berthelot C."/>
            <person name="Parey E."/>
            <person name="Roest Crollius H."/>
            <person name="Montfort J."/>
            <person name="Robinson-Rechavi M."/>
            <person name="Bucao C."/>
            <person name="Bouchez O."/>
            <person name="Gislard M."/>
            <person name="Lluch J."/>
            <person name="Milhes M."/>
            <person name="Lampietro C."/>
            <person name="Lopez Roques C."/>
            <person name="Donnadieu C."/>
            <person name="Braasch I."/>
            <person name="Desvignes T."/>
            <person name="Postlethwait J."/>
            <person name="Bobe J."/>
            <person name="Guiguen Y."/>
            <person name="Dirks R."/>
        </authorList>
    </citation>
    <scope>NUCLEOTIDE SEQUENCE</scope>
    <source>
        <strain evidence="2">Tag_6206</strain>
        <tissue evidence="2">Liver</tissue>
    </source>
</reference>
<feature type="region of interest" description="Disordered" evidence="1">
    <location>
        <begin position="75"/>
        <end position="123"/>
    </location>
</feature>
<organism evidence="2 3">
    <name type="scientific">Anguilla anguilla</name>
    <name type="common">European freshwater eel</name>
    <name type="synonym">Muraena anguilla</name>
    <dbReference type="NCBI Taxonomy" id="7936"/>
    <lineage>
        <taxon>Eukaryota</taxon>
        <taxon>Metazoa</taxon>
        <taxon>Chordata</taxon>
        <taxon>Craniata</taxon>
        <taxon>Vertebrata</taxon>
        <taxon>Euteleostomi</taxon>
        <taxon>Actinopterygii</taxon>
        <taxon>Neopterygii</taxon>
        <taxon>Teleostei</taxon>
        <taxon>Anguilliformes</taxon>
        <taxon>Anguillidae</taxon>
        <taxon>Anguilla</taxon>
    </lineage>
</organism>
<dbReference type="AlphaFoldDB" id="A0A9D3MD73"/>
<accession>A0A9D3MD73</accession>
<evidence type="ECO:0000256" key="1">
    <source>
        <dbReference type="SAM" id="MobiDB-lite"/>
    </source>
</evidence>
<feature type="region of interest" description="Disordered" evidence="1">
    <location>
        <begin position="182"/>
        <end position="208"/>
    </location>
</feature>
<proteinExistence type="predicted"/>
<evidence type="ECO:0000313" key="2">
    <source>
        <dbReference type="EMBL" id="KAG5846830.1"/>
    </source>
</evidence>
<gene>
    <name evidence="2" type="ORF">ANANG_G00119140</name>
</gene>
<keyword evidence="3" id="KW-1185">Reference proteome</keyword>
<sequence>MRTVPQTPPPAPAVANQQSSVARAAAAAAAAAVANPCHWCLSAVISHQLKRQDPHFPAHRRALLCPPGVSCTDTAHGTLSTPTKRPCDPASESESEASPQKRARPDGEGRAGGQSRGAAGVAIAAKPSWSWSSRSWGPAAAVTCSACCTASPSSTIACLTTWGVAARRPSSRWSSWTARWAGRASASERSAPERPPSTQREREREDRRCLEFIPPPPVILSHTHLRTVLQCSPVPSCKRSPDPAQDTATWNPEPQSPWSHL</sequence>
<dbReference type="EMBL" id="JAFIRN010000006">
    <property type="protein sequence ID" value="KAG5846830.1"/>
    <property type="molecule type" value="Genomic_DNA"/>
</dbReference>
<evidence type="ECO:0000313" key="3">
    <source>
        <dbReference type="Proteomes" id="UP001044222"/>
    </source>
</evidence>
<comment type="caution">
    <text evidence="2">The sequence shown here is derived from an EMBL/GenBank/DDBJ whole genome shotgun (WGS) entry which is preliminary data.</text>
</comment>
<feature type="compositionally biased region" description="Basic and acidic residues" evidence="1">
    <location>
        <begin position="199"/>
        <end position="208"/>
    </location>
</feature>